<dbReference type="InterPro" id="IPR044857">
    <property type="entry name" value="T7SS_EccB_R1"/>
</dbReference>
<reference evidence="11 12" key="1">
    <citation type="submission" date="2020-08" db="EMBL/GenBank/DDBJ databases">
        <title>Sequencing the genomes of 1000 actinobacteria strains.</title>
        <authorList>
            <person name="Klenk H.-P."/>
        </authorList>
    </citation>
    <scope>NUCLEOTIDE SEQUENCE [LARGE SCALE GENOMIC DNA]</scope>
    <source>
        <strain evidence="11 12">DSM 45258</strain>
    </source>
</reference>
<gene>
    <name evidence="11" type="ORF">FHU29_002054</name>
</gene>
<dbReference type="GO" id="GO:0016787">
    <property type="term" value="F:hydrolase activity"/>
    <property type="evidence" value="ECO:0007669"/>
    <property type="project" value="UniProtKB-KW"/>
</dbReference>
<dbReference type="Gene3D" id="2.40.50.910">
    <property type="entry name" value="Type VII secretion system EccB, repeat 3 domain"/>
    <property type="match status" value="1"/>
</dbReference>
<evidence type="ECO:0000256" key="6">
    <source>
        <dbReference type="ARBA" id="ARBA00022801"/>
    </source>
</evidence>
<dbReference type="GO" id="GO:0005524">
    <property type="term" value="F:ATP binding"/>
    <property type="evidence" value="ECO:0007669"/>
    <property type="project" value="UniProtKB-KW"/>
</dbReference>
<evidence type="ECO:0000256" key="3">
    <source>
        <dbReference type="ARBA" id="ARBA00022475"/>
    </source>
</evidence>
<keyword evidence="4 10" id="KW-0812">Transmembrane</keyword>
<keyword evidence="7" id="KW-0067">ATP-binding</keyword>
<feature type="transmembrane region" description="Helical" evidence="10">
    <location>
        <begin position="39"/>
        <end position="61"/>
    </location>
</feature>
<keyword evidence="5" id="KW-0547">Nucleotide-binding</keyword>
<comment type="similarity">
    <text evidence="2">Belongs to the EccB family.</text>
</comment>
<dbReference type="RefSeq" id="WP_232323003.1">
    <property type="nucleotide sequence ID" value="NZ_BDDI01000011.1"/>
</dbReference>
<keyword evidence="3" id="KW-1003">Cell membrane</keyword>
<organism evidence="11 12">
    <name type="scientific">Hoyosella altamirensis</name>
    <dbReference type="NCBI Taxonomy" id="616997"/>
    <lineage>
        <taxon>Bacteria</taxon>
        <taxon>Bacillati</taxon>
        <taxon>Actinomycetota</taxon>
        <taxon>Actinomycetes</taxon>
        <taxon>Mycobacteriales</taxon>
        <taxon>Hoyosellaceae</taxon>
        <taxon>Hoyosella</taxon>
    </lineage>
</organism>
<protein>
    <submittedName>
        <fullName evidence="11">Type VII secretion protein EccB</fullName>
    </submittedName>
</protein>
<evidence type="ECO:0000256" key="10">
    <source>
        <dbReference type="SAM" id="Phobius"/>
    </source>
</evidence>
<dbReference type="Gene3D" id="3.30.2390.20">
    <property type="entry name" value="Type VII secretion system EccB, repeat 1 domain"/>
    <property type="match status" value="1"/>
</dbReference>
<accession>A0A839RLK9</accession>
<evidence type="ECO:0000256" key="7">
    <source>
        <dbReference type="ARBA" id="ARBA00022840"/>
    </source>
</evidence>
<dbReference type="GO" id="GO:0005576">
    <property type="term" value="C:extracellular region"/>
    <property type="evidence" value="ECO:0007669"/>
    <property type="project" value="TreeGrafter"/>
</dbReference>
<keyword evidence="12" id="KW-1185">Reference proteome</keyword>
<dbReference type="PANTHER" id="PTHR40765:SF2">
    <property type="entry name" value="ESX-2 SECRETION SYSTEM ATPASE ECCB2"/>
    <property type="match status" value="1"/>
</dbReference>
<dbReference type="InterPro" id="IPR007795">
    <property type="entry name" value="T7SS_EccB"/>
</dbReference>
<dbReference type="NCBIfam" id="TIGR03919">
    <property type="entry name" value="T7SS_EccB"/>
    <property type="match status" value="1"/>
</dbReference>
<proteinExistence type="inferred from homology"/>
<evidence type="ECO:0000313" key="11">
    <source>
        <dbReference type="EMBL" id="MBB3037605.1"/>
    </source>
</evidence>
<evidence type="ECO:0000256" key="1">
    <source>
        <dbReference type="ARBA" id="ARBA00004162"/>
    </source>
</evidence>
<evidence type="ECO:0000256" key="5">
    <source>
        <dbReference type="ARBA" id="ARBA00022741"/>
    </source>
</evidence>
<comment type="caution">
    <text evidence="11">The sequence shown here is derived from an EMBL/GenBank/DDBJ whole genome shotgun (WGS) entry which is preliminary data.</text>
</comment>
<dbReference type="Proteomes" id="UP000567922">
    <property type="component" value="Unassembled WGS sequence"/>
</dbReference>
<dbReference type="GO" id="GO:0005886">
    <property type="term" value="C:plasma membrane"/>
    <property type="evidence" value="ECO:0007669"/>
    <property type="project" value="UniProtKB-SubCell"/>
</dbReference>
<name>A0A839RLK9_9ACTN</name>
<evidence type="ECO:0000256" key="9">
    <source>
        <dbReference type="ARBA" id="ARBA00023136"/>
    </source>
</evidence>
<keyword evidence="8 10" id="KW-1133">Transmembrane helix</keyword>
<keyword evidence="9 10" id="KW-0472">Membrane</keyword>
<dbReference type="AlphaFoldDB" id="A0A839RLK9"/>
<sequence length="473" mass="49055">MTTRTQVSGYRFLLRRMEHALIRKDARMLSDPLRSQNRALAVGLVIAMLGIAGAGVLAVLWPQDKVRDASIAVGRDSGAMFVRVDDVFHPVLNLASARLILEDAAEPAMVSEDDLAKYPRGPLLGIPGAPQTLRVDAATGGAWTVCDSLPGGAAGRPESIRTAVIAGDPVLADVRALGDRDALLVRRDEQDFLIYDGVRARVDLSDLAVVRAYGLEGVQPRSVSAGLLNAVPEVPPLAPPVIEGSDEPSAHFSGRKVGSVVRVNQAGRSQHYVIVRDGVQPVGEAIADLLRFADSLGAGEIPVVPPDALKRVPPREDLPIDAYPAVAPTVIDAPVACLSWTPVDGSAALKVLAGASLPVPDGAQLVQRVSAAHADEMLADEVYVAPGGGRFVHPVGTGGAKLALPSGTPVYVSDTGVRFGIPSAAEAAALGLESDSAPAPGPILRLLTAGPPLGRDEALVAHDGVPGPVLPDQ</sequence>
<comment type="subcellular location">
    <subcellularLocation>
        <location evidence="1">Cell membrane</location>
        <topology evidence="1">Single-pass membrane protein</topology>
    </subcellularLocation>
</comment>
<evidence type="ECO:0000313" key="12">
    <source>
        <dbReference type="Proteomes" id="UP000567922"/>
    </source>
</evidence>
<evidence type="ECO:0000256" key="2">
    <source>
        <dbReference type="ARBA" id="ARBA00008149"/>
    </source>
</evidence>
<evidence type="ECO:0000256" key="4">
    <source>
        <dbReference type="ARBA" id="ARBA00022692"/>
    </source>
</evidence>
<dbReference type="InterPro" id="IPR042485">
    <property type="entry name" value="T7SS_EccB_R3"/>
</dbReference>
<keyword evidence="6" id="KW-0378">Hydrolase</keyword>
<dbReference type="EMBL" id="JACHWS010000002">
    <property type="protein sequence ID" value="MBB3037605.1"/>
    <property type="molecule type" value="Genomic_DNA"/>
</dbReference>
<evidence type="ECO:0000256" key="8">
    <source>
        <dbReference type="ARBA" id="ARBA00022989"/>
    </source>
</evidence>
<dbReference type="Pfam" id="PF05108">
    <property type="entry name" value="T7SS_ESX1_EccB"/>
    <property type="match status" value="1"/>
</dbReference>
<dbReference type="PANTHER" id="PTHR40765">
    <property type="entry name" value="ESX-2 SECRETION SYSTEM ATPASE ECCB2"/>
    <property type="match status" value="1"/>
</dbReference>